<protein>
    <submittedName>
        <fullName evidence="3">Uncharacterized protein</fullName>
    </submittedName>
</protein>
<accession>A0A8J5IZX4</accession>
<reference evidence="3" key="1">
    <citation type="submission" date="2021-01" db="EMBL/GenBank/DDBJ databases">
        <title>Phytophthora aleatoria, a newly-described species from Pinus radiata is distinct from Phytophthora cactorum isolates based on comparative genomics.</title>
        <authorList>
            <person name="Mcdougal R."/>
            <person name="Panda P."/>
            <person name="Williams N."/>
            <person name="Studholme D.J."/>
        </authorList>
    </citation>
    <scope>NUCLEOTIDE SEQUENCE</scope>
    <source>
        <strain evidence="3">NZFS 4037</strain>
    </source>
</reference>
<dbReference type="PANTHER" id="PTHR37836">
    <property type="entry name" value="LMO1036 PROTEIN"/>
    <property type="match status" value="1"/>
</dbReference>
<dbReference type="AlphaFoldDB" id="A0A8J5IZX4"/>
<proteinExistence type="predicted"/>
<name>A0A8J5IZX4_9STRA</name>
<dbReference type="PANTHER" id="PTHR37836:SF2">
    <property type="entry name" value="DUF4038 DOMAIN-CONTAINING PROTEIN"/>
    <property type="match status" value="1"/>
</dbReference>
<evidence type="ECO:0000313" key="4">
    <source>
        <dbReference type="Proteomes" id="UP000709295"/>
    </source>
</evidence>
<dbReference type="InterPro" id="IPR024749">
    <property type="entry name" value="Collagen-bd_put"/>
</dbReference>
<evidence type="ECO:0000259" key="1">
    <source>
        <dbReference type="Pfam" id="PF12904"/>
    </source>
</evidence>
<gene>
    <name evidence="3" type="ORF">JG688_00015061</name>
</gene>
<evidence type="ECO:0000313" key="3">
    <source>
        <dbReference type="EMBL" id="KAG6948512.1"/>
    </source>
</evidence>
<organism evidence="3 4">
    <name type="scientific">Phytophthora aleatoria</name>
    <dbReference type="NCBI Taxonomy" id="2496075"/>
    <lineage>
        <taxon>Eukaryota</taxon>
        <taxon>Sar</taxon>
        <taxon>Stramenopiles</taxon>
        <taxon>Oomycota</taxon>
        <taxon>Peronosporomycetes</taxon>
        <taxon>Peronosporales</taxon>
        <taxon>Peronosporaceae</taxon>
        <taxon>Phytophthora</taxon>
    </lineage>
</organism>
<dbReference type="Pfam" id="PF13204">
    <property type="entry name" value="Apiosidase"/>
    <property type="match status" value="1"/>
</dbReference>
<dbReference type="Pfam" id="PF12904">
    <property type="entry name" value="Collagen_bind_2"/>
    <property type="match status" value="1"/>
</dbReference>
<keyword evidence="4" id="KW-1185">Reference proteome</keyword>
<evidence type="ECO:0000259" key="2">
    <source>
        <dbReference type="Pfam" id="PF13204"/>
    </source>
</evidence>
<dbReference type="Proteomes" id="UP000709295">
    <property type="component" value="Unassembled WGS sequence"/>
</dbReference>
<dbReference type="InterPro" id="IPR025277">
    <property type="entry name" value="Apiosidase-like_cat_dom"/>
</dbReference>
<feature type="domain" description="Apiosidase-like catalytic" evidence="2">
    <location>
        <begin position="14"/>
        <end position="152"/>
    </location>
</feature>
<feature type="domain" description="Putative collagen-binding" evidence="1">
    <location>
        <begin position="176"/>
        <end position="240"/>
    </location>
</feature>
<dbReference type="EMBL" id="JAENGY010001550">
    <property type="protein sequence ID" value="KAG6948512.1"/>
    <property type="molecule type" value="Genomic_DNA"/>
</dbReference>
<comment type="caution">
    <text evidence="3">The sequence shown here is derived from an EMBL/GenBank/DDBJ whole genome shotgun (WGS) entry which is preliminary data.</text>
</comment>
<sequence length="243" mass="26788">MRSGVKDGETAEGYKTVILFHPTSGRIARPEKLGLFTPYEARDSTKNYALIVKMLNRFTGPVLDLENQYEGGHYNFDPDFSIWNASEIRTGTYSIIRGSTVELPQGFTYVLTAYEPVADLLRASDYYSPSVNQNVSGSWRRDVFFEGEPGHQFLVSPRGHTDVAVSAYDGTRASVETRDCYYVYTGRGDSLSVKVGNGSTRSGTASWFSLRDGKYYADSAVDVNVTDTFVDLTPPSGGGVDND</sequence>